<accession>A0A927EEN4</accession>
<evidence type="ECO:0000313" key="3">
    <source>
        <dbReference type="Proteomes" id="UP000619295"/>
    </source>
</evidence>
<proteinExistence type="predicted"/>
<dbReference type="InterPro" id="IPR021451">
    <property type="entry name" value="DUF3102"/>
</dbReference>
<dbReference type="RefSeq" id="WP_191126050.1">
    <property type="nucleotide sequence ID" value="NZ_JACXWY010000041.1"/>
</dbReference>
<dbReference type="Proteomes" id="UP000619295">
    <property type="component" value="Unassembled WGS sequence"/>
</dbReference>
<name>A0A927EEN4_9HYPH</name>
<feature type="region of interest" description="Disordered" evidence="1">
    <location>
        <begin position="141"/>
        <end position="168"/>
    </location>
</feature>
<dbReference type="AlphaFoldDB" id="A0A927EEN4"/>
<keyword evidence="3" id="KW-1185">Reference proteome</keyword>
<evidence type="ECO:0000313" key="2">
    <source>
        <dbReference type="EMBL" id="MBD3849510.1"/>
    </source>
</evidence>
<gene>
    <name evidence="2" type="ORF">IED13_27760</name>
</gene>
<organism evidence="2 3">
    <name type="scientific">Bosea spartocytisi</name>
    <dbReference type="NCBI Taxonomy" id="2773451"/>
    <lineage>
        <taxon>Bacteria</taxon>
        <taxon>Pseudomonadati</taxon>
        <taxon>Pseudomonadota</taxon>
        <taxon>Alphaproteobacteria</taxon>
        <taxon>Hyphomicrobiales</taxon>
        <taxon>Boseaceae</taxon>
        <taxon>Bosea</taxon>
    </lineage>
</organism>
<dbReference type="Pfam" id="PF11300">
    <property type="entry name" value="DUF3102"/>
    <property type="match status" value="1"/>
</dbReference>
<evidence type="ECO:0000256" key="1">
    <source>
        <dbReference type="SAM" id="MobiDB-lite"/>
    </source>
</evidence>
<sequence length="238" mass="26887">MLPNAQLSATELQDAAQRIKVLRRAATEHAVEIGRELLRVKERLPHGVFVKWVEKACEFKIRTAQDLMKLARGADSDANAKLVALMVPSTLRVYLAKTTPPAVRTTILQRLENGERVSRSELHSQVVDTRKTRMEAVQRPAQEGFSSSFLPPRELNGPAEGRRNDPGADRARRVAELILRRLSPEDYGLIMEEMSWEVWNRAFVWMRAARVVDAEHLELALPSTATNQSCEFVPAKLQ</sequence>
<dbReference type="EMBL" id="JACXWY010000041">
    <property type="protein sequence ID" value="MBD3849510.1"/>
    <property type="molecule type" value="Genomic_DNA"/>
</dbReference>
<protein>
    <submittedName>
        <fullName evidence="2">DUF3102 domain-containing protein</fullName>
    </submittedName>
</protein>
<comment type="caution">
    <text evidence="2">The sequence shown here is derived from an EMBL/GenBank/DDBJ whole genome shotgun (WGS) entry which is preliminary data.</text>
</comment>
<reference evidence="2" key="1">
    <citation type="submission" date="2020-09" db="EMBL/GenBank/DDBJ databases">
        <title>Bosea spartocytisi sp. nov. a root nodule endophyte of Spartocytisus supranubius in the high mountain ecosystem fo the Teide National Park (Canary Islands, Spain).</title>
        <authorList>
            <person name="Pulido-Suarez L."/>
            <person name="Peix A."/>
            <person name="Igual J.M."/>
            <person name="Socas-Perez N."/>
            <person name="Velazquez E."/>
            <person name="Flores-Felix J.D."/>
            <person name="Leon-Barrios M."/>
        </authorList>
    </citation>
    <scope>NUCLEOTIDE SEQUENCE</scope>
    <source>
        <strain evidence="2">SSUT16</strain>
    </source>
</reference>